<dbReference type="PATRIC" id="fig|743722.3.peg.2378"/>
<evidence type="ECO:0000256" key="2">
    <source>
        <dbReference type="SAM" id="Phobius"/>
    </source>
</evidence>
<dbReference type="eggNOG" id="COG3147">
    <property type="taxonomic scope" value="Bacteria"/>
</dbReference>
<evidence type="ECO:0000259" key="3">
    <source>
        <dbReference type="PROSITE" id="PS51724"/>
    </source>
</evidence>
<dbReference type="Gene3D" id="3.30.70.1070">
    <property type="entry name" value="Sporulation related repeat"/>
    <property type="match status" value="1"/>
</dbReference>
<feature type="transmembrane region" description="Helical" evidence="2">
    <location>
        <begin position="188"/>
        <end position="207"/>
    </location>
</feature>
<keyword evidence="2" id="KW-0812">Transmembrane</keyword>
<feature type="compositionally biased region" description="Low complexity" evidence="1">
    <location>
        <begin position="239"/>
        <end position="249"/>
    </location>
</feature>
<feature type="region of interest" description="Disordered" evidence="1">
    <location>
        <begin position="230"/>
        <end position="254"/>
    </location>
</feature>
<reference evidence="4" key="1">
    <citation type="submission" date="2011-03" db="EMBL/GenBank/DDBJ databases">
        <title>Complete sequence of Sphingobacterium sp. 21.</title>
        <authorList>
            <consortium name="US DOE Joint Genome Institute"/>
            <person name="Lucas S."/>
            <person name="Copeland A."/>
            <person name="Lapidus A."/>
            <person name="Cheng J.-F."/>
            <person name="Goodwin L."/>
            <person name="Pitluck S."/>
            <person name="Davenport K."/>
            <person name="Detter J.C."/>
            <person name="Han C."/>
            <person name="Tapia R."/>
            <person name="Land M."/>
            <person name="Hauser L."/>
            <person name="Kyrpides N."/>
            <person name="Ivanova N."/>
            <person name="Ovchinnikova G."/>
            <person name="Pagani I."/>
            <person name="Siebers A.K."/>
            <person name="Allgaier M."/>
            <person name="Thelen M.P."/>
            <person name="Hugenholtz P."/>
            <person name="Woyke T."/>
        </authorList>
    </citation>
    <scope>NUCLEOTIDE SEQUENCE</scope>
    <source>
        <strain evidence="4">21</strain>
    </source>
</reference>
<dbReference type="KEGG" id="shg:Sph21_2227"/>
<dbReference type="InterPro" id="IPR036680">
    <property type="entry name" value="SPOR-like_sf"/>
</dbReference>
<dbReference type="AlphaFoldDB" id="F4CCV2"/>
<sequence>MPTQTKEGMFNLGQYLHQLLLIHPQVGVPGIGVFTKARIAARYDEQLEKFLPPTSSYSLIPHATTDNYLVDYVAKSMHLSNEEAIDVVDKTVNRLLTDIDEQGEAKLEPIGYLKQMDGTYTLVSKELQSFWGLQPVDDYKEESLPEELPAVEEQPDTILQEPAIPTEPEQPEISYETVANQRETNNNVWLWVVTGIIAIGLAAFLFWKRQEPGIPPHQNEINVALKDTTNGSANTAKDTSTNLPDTTTTGLPADSLADSLNQRVSKEEKEPLVRKASKEKPFSIVIGSFKTMKLAIEQAKYFRTIGINAFVLESNMPNNRKKICYGSYPTKEAAKEQLEKVRNEITKEAYIYP</sequence>
<dbReference type="InterPro" id="IPR040495">
    <property type="entry name" value="HU-CCDC81_bac_1"/>
</dbReference>
<accession>F4CCV2</accession>
<proteinExistence type="predicted"/>
<evidence type="ECO:0000256" key="1">
    <source>
        <dbReference type="SAM" id="MobiDB-lite"/>
    </source>
</evidence>
<protein>
    <submittedName>
        <fullName evidence="4">Sporulation domain-containing protein</fullName>
    </submittedName>
</protein>
<dbReference type="Pfam" id="PF18174">
    <property type="entry name" value="HU-CCDC81_bac_1"/>
    <property type="match status" value="1"/>
</dbReference>
<dbReference type="HOGENOM" id="CLU_785046_0_0_10"/>
<dbReference type="STRING" id="743722.Sph21_2227"/>
<dbReference type="GO" id="GO:0042834">
    <property type="term" value="F:peptidoglycan binding"/>
    <property type="evidence" value="ECO:0007669"/>
    <property type="project" value="InterPro"/>
</dbReference>
<feature type="domain" description="SPOR" evidence="3">
    <location>
        <begin position="276"/>
        <end position="353"/>
    </location>
</feature>
<keyword evidence="2" id="KW-0472">Membrane</keyword>
<gene>
    <name evidence="4" type="ordered locus">Sph21_2227</name>
</gene>
<dbReference type="SUPFAM" id="SSF110997">
    <property type="entry name" value="Sporulation related repeat"/>
    <property type="match status" value="1"/>
</dbReference>
<keyword evidence="2" id="KW-1133">Transmembrane helix</keyword>
<evidence type="ECO:0000313" key="4">
    <source>
        <dbReference type="EMBL" id="ADZ78782.1"/>
    </source>
</evidence>
<name>F4CCV2_SPHS2</name>
<dbReference type="EMBL" id="CP002584">
    <property type="protein sequence ID" value="ADZ78782.1"/>
    <property type="molecule type" value="Genomic_DNA"/>
</dbReference>
<dbReference type="InterPro" id="IPR007730">
    <property type="entry name" value="SPOR-like_dom"/>
</dbReference>
<organism evidence="4">
    <name type="scientific">Sphingobacterium sp. (strain 21)</name>
    <dbReference type="NCBI Taxonomy" id="743722"/>
    <lineage>
        <taxon>Bacteria</taxon>
        <taxon>Pseudomonadati</taxon>
        <taxon>Bacteroidota</taxon>
        <taxon>Sphingobacteriia</taxon>
        <taxon>Sphingobacteriales</taxon>
        <taxon>Sphingobacteriaceae</taxon>
        <taxon>Sphingobacterium</taxon>
    </lineage>
</organism>
<dbReference type="PROSITE" id="PS51724">
    <property type="entry name" value="SPOR"/>
    <property type="match status" value="1"/>
</dbReference>